<organism evidence="1 2">
    <name type="scientific">Citrus sinensis</name>
    <name type="common">Sweet orange</name>
    <name type="synonym">Citrus aurantium var. sinensis</name>
    <dbReference type="NCBI Taxonomy" id="2711"/>
    <lineage>
        <taxon>Eukaryota</taxon>
        <taxon>Viridiplantae</taxon>
        <taxon>Streptophyta</taxon>
        <taxon>Embryophyta</taxon>
        <taxon>Tracheophyta</taxon>
        <taxon>Spermatophyta</taxon>
        <taxon>Magnoliopsida</taxon>
        <taxon>eudicotyledons</taxon>
        <taxon>Gunneridae</taxon>
        <taxon>Pentapetalae</taxon>
        <taxon>rosids</taxon>
        <taxon>malvids</taxon>
        <taxon>Sapindales</taxon>
        <taxon>Rutaceae</taxon>
        <taxon>Aurantioideae</taxon>
        <taxon>Citrus</taxon>
    </lineage>
</organism>
<dbReference type="EMBL" id="KK784873">
    <property type="protein sequence ID" value="KDO85411.1"/>
    <property type="molecule type" value="Genomic_DNA"/>
</dbReference>
<dbReference type="EMBL" id="KK784873">
    <property type="protein sequence ID" value="KDO85412.1"/>
    <property type="molecule type" value="Genomic_DNA"/>
</dbReference>
<proteinExistence type="predicted"/>
<evidence type="ECO:0000313" key="2">
    <source>
        <dbReference type="Proteomes" id="UP000027120"/>
    </source>
</evidence>
<feature type="non-terminal residue" evidence="1">
    <location>
        <position position="18"/>
    </location>
</feature>
<keyword evidence="2" id="KW-1185">Reference proteome</keyword>
<dbReference type="Proteomes" id="UP000027120">
    <property type="component" value="Unassembled WGS sequence"/>
</dbReference>
<accession>A0A067HC30</accession>
<gene>
    <name evidence="1" type="ORF">CISIN_1g0170171mg</name>
</gene>
<evidence type="ECO:0000313" key="1">
    <source>
        <dbReference type="EMBL" id="KDO85412.1"/>
    </source>
</evidence>
<protein>
    <submittedName>
        <fullName evidence="1">Uncharacterized protein</fullName>
    </submittedName>
</protein>
<sequence>MARASFSSCGYKSLNSMA</sequence>
<reference evidence="1 2" key="1">
    <citation type="submission" date="2014-04" db="EMBL/GenBank/DDBJ databases">
        <authorList>
            <consortium name="International Citrus Genome Consortium"/>
            <person name="Gmitter F."/>
            <person name="Chen C."/>
            <person name="Farmerie W."/>
            <person name="Harkins T."/>
            <person name="Desany B."/>
            <person name="Mohiuddin M."/>
            <person name="Kodira C."/>
            <person name="Borodovsky M."/>
            <person name="Lomsadze A."/>
            <person name="Burns P."/>
            <person name="Jenkins J."/>
            <person name="Prochnik S."/>
            <person name="Shu S."/>
            <person name="Chapman J."/>
            <person name="Pitluck S."/>
            <person name="Schmutz J."/>
            <person name="Rokhsar D."/>
        </authorList>
    </citation>
    <scope>NUCLEOTIDE SEQUENCE</scope>
</reference>
<name>A0A067HC30_CITSI</name>
<dbReference type="AlphaFoldDB" id="A0A067HC30"/>